<keyword evidence="5 7" id="KW-0472">Membrane</keyword>
<evidence type="ECO:0000256" key="3">
    <source>
        <dbReference type="ARBA" id="ARBA00022692"/>
    </source>
</evidence>
<feature type="transmembrane region" description="Helical" evidence="7">
    <location>
        <begin position="298"/>
        <end position="321"/>
    </location>
</feature>
<keyword evidence="4 7" id="KW-1133">Transmembrane helix</keyword>
<dbReference type="Pfam" id="PF03239">
    <property type="entry name" value="FTR1"/>
    <property type="match status" value="1"/>
</dbReference>
<evidence type="ECO:0000313" key="8">
    <source>
        <dbReference type="EMBL" id="PTL59536.1"/>
    </source>
</evidence>
<keyword evidence="9" id="KW-1185">Reference proteome</keyword>
<comment type="similarity">
    <text evidence="2">Belongs to the oxidase-dependent Fe transporter (OFeT) (TC 9.A.10.1) family.</text>
</comment>
<comment type="subcellular location">
    <subcellularLocation>
        <location evidence="1">Membrane</location>
        <topology evidence="1">Multi-pass membrane protein</topology>
    </subcellularLocation>
</comment>
<feature type="transmembrane region" description="Helical" evidence="7">
    <location>
        <begin position="106"/>
        <end position="127"/>
    </location>
</feature>
<feature type="transmembrane region" description="Helical" evidence="7">
    <location>
        <begin position="217"/>
        <end position="238"/>
    </location>
</feature>
<name>A0A2T4UJV6_9ACTN</name>
<evidence type="ECO:0000256" key="2">
    <source>
        <dbReference type="ARBA" id="ARBA00008333"/>
    </source>
</evidence>
<comment type="caution">
    <text evidence="8">The sequence shown here is derived from an EMBL/GenBank/DDBJ whole genome shotgun (WGS) entry which is preliminary data.</text>
</comment>
<feature type="transmembrane region" description="Helical" evidence="7">
    <location>
        <begin position="139"/>
        <end position="157"/>
    </location>
</feature>
<evidence type="ECO:0000256" key="7">
    <source>
        <dbReference type="SAM" id="Phobius"/>
    </source>
</evidence>
<feature type="region of interest" description="Disordered" evidence="6">
    <location>
        <begin position="1"/>
        <end position="23"/>
    </location>
</feature>
<evidence type="ECO:0000256" key="1">
    <source>
        <dbReference type="ARBA" id="ARBA00004141"/>
    </source>
</evidence>
<dbReference type="GO" id="GO:0033573">
    <property type="term" value="C:high-affinity iron permease complex"/>
    <property type="evidence" value="ECO:0007669"/>
    <property type="project" value="InterPro"/>
</dbReference>
<dbReference type="GO" id="GO:0015093">
    <property type="term" value="F:ferrous iron transmembrane transporter activity"/>
    <property type="evidence" value="ECO:0007669"/>
    <property type="project" value="TreeGrafter"/>
</dbReference>
<feature type="compositionally biased region" description="Basic and acidic residues" evidence="6">
    <location>
        <begin position="1"/>
        <end position="11"/>
    </location>
</feature>
<dbReference type="OrthoDB" id="335174at2"/>
<feature type="transmembrane region" description="Helical" evidence="7">
    <location>
        <begin position="69"/>
        <end position="94"/>
    </location>
</feature>
<proteinExistence type="inferred from homology"/>
<gene>
    <name evidence="8" type="ORF">C7Y72_07685</name>
</gene>
<feature type="transmembrane region" description="Helical" evidence="7">
    <location>
        <begin position="29"/>
        <end position="49"/>
    </location>
</feature>
<dbReference type="InterPro" id="IPR004923">
    <property type="entry name" value="FTR1/Fip1/EfeU"/>
</dbReference>
<dbReference type="PANTHER" id="PTHR31632">
    <property type="entry name" value="IRON TRANSPORTER FTH1"/>
    <property type="match status" value="1"/>
</dbReference>
<reference evidence="8 9" key="1">
    <citation type="submission" date="2018-03" db="EMBL/GenBank/DDBJ databases">
        <title>Aquarubrobacter algicola gen. nov., sp. nov., a novel actinobacterium isolated from shallow eutrophic lake during the end of cyanobacterial harmful algal blooms.</title>
        <authorList>
            <person name="Chun S.J."/>
        </authorList>
    </citation>
    <scope>NUCLEOTIDE SEQUENCE [LARGE SCALE GENOMIC DNA]</scope>
    <source>
        <strain evidence="8 9">Seoho-28</strain>
    </source>
</reference>
<organism evidence="8 9">
    <name type="scientific">Paraconexibacter algicola</name>
    <dbReference type="NCBI Taxonomy" id="2133960"/>
    <lineage>
        <taxon>Bacteria</taxon>
        <taxon>Bacillati</taxon>
        <taxon>Actinomycetota</taxon>
        <taxon>Thermoleophilia</taxon>
        <taxon>Solirubrobacterales</taxon>
        <taxon>Paraconexibacteraceae</taxon>
        <taxon>Paraconexibacter</taxon>
    </lineage>
</organism>
<keyword evidence="3 7" id="KW-0812">Transmembrane</keyword>
<sequence>MVSHTVGDRTVDTPTPARPQAGAGSGRRLLVWALGLLVLGGAVYLMATASTGPVDPTEASTPQSRGTVIFNASMIVFREGLEAILIFAAIIASFQGANATRRRPVVLGAGVSFLAAIATWFAVGALLDAASPLGARLEAITGFIAIVVLLLVLNWFVHKVYWTGWIAKHHRQRRKVLGRVGVSATFGLVALGFTSVYREGFEVVLFLQNLKLTAGSGVVLEGVALGLAATALVGLVTFRLQRSLPYKKMLISTGVLIGVVLVVMVGGTALSFIDLGWIPGHATPFTVPEWMGSWFEVYSYWETLAAQALAAVFVIGSYYAAEYVRVKRPRRRGEAVAQRAAVAPTA</sequence>
<dbReference type="AlphaFoldDB" id="A0A2T4UJV6"/>
<dbReference type="RefSeq" id="WP_107568181.1">
    <property type="nucleotide sequence ID" value="NZ_PYYB01000001.1"/>
</dbReference>
<accession>A0A2T4UJV6</accession>
<dbReference type="PANTHER" id="PTHR31632:SF2">
    <property type="entry name" value="PLASMA MEMBRANE IRON PERMEASE"/>
    <property type="match status" value="1"/>
</dbReference>
<feature type="transmembrane region" description="Helical" evidence="7">
    <location>
        <begin position="177"/>
        <end position="197"/>
    </location>
</feature>
<dbReference type="Proteomes" id="UP000240739">
    <property type="component" value="Unassembled WGS sequence"/>
</dbReference>
<evidence type="ECO:0000256" key="6">
    <source>
        <dbReference type="SAM" id="MobiDB-lite"/>
    </source>
</evidence>
<protein>
    <submittedName>
        <fullName evidence="8">Iron permease</fullName>
    </submittedName>
</protein>
<dbReference type="EMBL" id="PYYB01000001">
    <property type="protein sequence ID" value="PTL59536.1"/>
    <property type="molecule type" value="Genomic_DNA"/>
</dbReference>
<feature type="transmembrane region" description="Helical" evidence="7">
    <location>
        <begin position="250"/>
        <end position="278"/>
    </location>
</feature>
<evidence type="ECO:0000313" key="9">
    <source>
        <dbReference type="Proteomes" id="UP000240739"/>
    </source>
</evidence>
<evidence type="ECO:0000256" key="4">
    <source>
        <dbReference type="ARBA" id="ARBA00022989"/>
    </source>
</evidence>
<evidence type="ECO:0000256" key="5">
    <source>
        <dbReference type="ARBA" id="ARBA00023136"/>
    </source>
</evidence>